<dbReference type="Gene3D" id="1.10.10.10">
    <property type="entry name" value="Winged helix-like DNA-binding domain superfamily/Winged helix DNA-binding domain"/>
    <property type="match status" value="1"/>
</dbReference>
<reference evidence="4 5" key="1">
    <citation type="submission" date="2018-05" db="EMBL/GenBank/DDBJ databases">
        <title>Marinilabilia rubrum sp. nov., isolated from saltern sediment.</title>
        <authorList>
            <person name="Zhang R."/>
        </authorList>
    </citation>
    <scope>NUCLEOTIDE SEQUENCE [LARGE SCALE GENOMIC DNA]</scope>
    <source>
        <strain evidence="4 5">WTE16</strain>
    </source>
</reference>
<proteinExistence type="predicted"/>
<dbReference type="InterPro" id="IPR013783">
    <property type="entry name" value="Ig-like_fold"/>
</dbReference>
<evidence type="ECO:0000313" key="5">
    <source>
        <dbReference type="Proteomes" id="UP000244956"/>
    </source>
</evidence>
<dbReference type="Gene3D" id="2.60.40.10">
    <property type="entry name" value="Immunoglobulins"/>
    <property type="match status" value="1"/>
</dbReference>
<keyword evidence="5" id="KW-1185">Reference proteome</keyword>
<sequence>MRLKNNLLLAIFLCSLSISNAVNYTYVPDITTFDKNDYQAGRQNWDIEVDDDNVVYIANDAGLLRYIYGQWILNELPSGQSLRSICIYDDKVWCGGDGIGYFKYDETGNLTYHHLSDIDGNVWNIEANGDNVFYQSNSSISVYNINTESLVQYTFPNAISGLGKWQNEIWTISTDKGLGILRSDGFSFVKPFAPGKNQEIRVLFEHDRKLIIVLMNGQVYSYDGDHFNEIIMPEQTSCFSASHYDENIFFLGSILEGIIPVKSDDGTVSVQRKIQERHGLLDNTVLSLAVDNNGNLWAGLDYGIAKINKESLLKTIISKGATYDILMNDNTTYVATNKGLYANYESTDFSLVDGTQGQVWALNESASGLFACHNNGLMKIEDDQSRLVYNSAGVMDVAQFGNTSHYLFSAYTGTLWMQEVGGEFQERQNLGIWGNPKLKYDEANQCVWVHDASADSIVYRVRILNDSCAVTKTTMKDVFSTDNGLFFYDGNALFEYEEGSFTESRMALTQSINGEEITALEVSSDNNIAVYIQNNEVKMIEELADGSTVIHDKLLSEVNNDILEQFECLKIHDKLLYIATDRGVKILPLNNRYNSQSLRDPIISKIEITYSGRNKPRAIYYPYTNKALNLASRQFKTITLSFAKEEKHNVEYRYRLLPYNKEWTEWSSSQTQVVYGDLRPREYTFELECRYNGAIERKTSLPIIIEGIGYYYLRLGILFVILAVIALVIIQSAKNHKLRLKHKQYKKLAAEEQVQAKKQQLLQFTEIIRHKNSFLVEVRGALAQMKNSAAARWVNKIDQEINKEKKEFLFHKLFSEDHQDFIQRISAQYEELTPHDIRLISFIRINANTSEIAQFLNISNSSVDTARYRLRKKLNLEPNQNLDKFIREFQVNA</sequence>
<dbReference type="InterPro" id="IPR011123">
    <property type="entry name" value="Y_Y_Y"/>
</dbReference>
<feature type="signal peptide" evidence="2">
    <location>
        <begin position="1"/>
        <end position="21"/>
    </location>
</feature>
<dbReference type="SUPFAM" id="SSF63829">
    <property type="entry name" value="Calcium-dependent phosphotriesterase"/>
    <property type="match status" value="1"/>
</dbReference>
<dbReference type="RefSeq" id="WP_109265956.1">
    <property type="nucleotide sequence ID" value="NZ_QEWP01000022.1"/>
</dbReference>
<evidence type="ECO:0000256" key="1">
    <source>
        <dbReference type="SAM" id="Phobius"/>
    </source>
</evidence>
<dbReference type="InterPro" id="IPR016032">
    <property type="entry name" value="Sig_transdc_resp-reg_C-effctor"/>
</dbReference>
<evidence type="ECO:0000259" key="3">
    <source>
        <dbReference type="Pfam" id="PF07495"/>
    </source>
</evidence>
<dbReference type="Gene3D" id="2.130.10.10">
    <property type="entry name" value="YVTN repeat-like/Quinoprotein amine dehydrogenase"/>
    <property type="match status" value="2"/>
</dbReference>
<keyword evidence="1" id="KW-0812">Transmembrane</keyword>
<keyword evidence="1" id="KW-0472">Membrane</keyword>
<keyword evidence="2" id="KW-0732">Signal</keyword>
<dbReference type="AlphaFoldDB" id="A0A2U2B4F2"/>
<dbReference type="InterPro" id="IPR036388">
    <property type="entry name" value="WH-like_DNA-bd_sf"/>
</dbReference>
<evidence type="ECO:0000313" key="4">
    <source>
        <dbReference type="EMBL" id="PWD97938.1"/>
    </source>
</evidence>
<dbReference type="GO" id="GO:0006355">
    <property type="term" value="P:regulation of DNA-templated transcription"/>
    <property type="evidence" value="ECO:0007669"/>
    <property type="project" value="InterPro"/>
</dbReference>
<dbReference type="SUPFAM" id="SSF46894">
    <property type="entry name" value="C-terminal effector domain of the bipartite response regulators"/>
    <property type="match status" value="1"/>
</dbReference>
<feature type="domain" description="Two component regulator three Y" evidence="3">
    <location>
        <begin position="648"/>
        <end position="705"/>
    </location>
</feature>
<dbReference type="InterPro" id="IPR015943">
    <property type="entry name" value="WD40/YVTN_repeat-like_dom_sf"/>
</dbReference>
<protein>
    <recommendedName>
        <fullName evidence="3">Two component regulator three Y domain-containing protein</fullName>
    </recommendedName>
</protein>
<evidence type="ECO:0000256" key="2">
    <source>
        <dbReference type="SAM" id="SignalP"/>
    </source>
</evidence>
<feature type="transmembrane region" description="Helical" evidence="1">
    <location>
        <begin position="710"/>
        <end position="730"/>
    </location>
</feature>
<organism evidence="4 5">
    <name type="scientific">Marinilabilia rubra</name>
    <dbReference type="NCBI Taxonomy" id="2162893"/>
    <lineage>
        <taxon>Bacteria</taxon>
        <taxon>Pseudomonadati</taxon>
        <taxon>Bacteroidota</taxon>
        <taxon>Bacteroidia</taxon>
        <taxon>Marinilabiliales</taxon>
        <taxon>Marinilabiliaceae</taxon>
        <taxon>Marinilabilia</taxon>
    </lineage>
</organism>
<dbReference type="GO" id="GO:0003677">
    <property type="term" value="F:DNA binding"/>
    <property type="evidence" value="ECO:0007669"/>
    <property type="project" value="InterPro"/>
</dbReference>
<dbReference type="EMBL" id="QEWP01000022">
    <property type="protein sequence ID" value="PWD97938.1"/>
    <property type="molecule type" value="Genomic_DNA"/>
</dbReference>
<dbReference type="OrthoDB" id="1109249at2"/>
<dbReference type="Pfam" id="PF07495">
    <property type="entry name" value="Y_Y_Y"/>
    <property type="match status" value="1"/>
</dbReference>
<comment type="caution">
    <text evidence="4">The sequence shown here is derived from an EMBL/GenBank/DDBJ whole genome shotgun (WGS) entry which is preliminary data.</text>
</comment>
<dbReference type="Proteomes" id="UP000244956">
    <property type="component" value="Unassembled WGS sequence"/>
</dbReference>
<name>A0A2U2B4F2_9BACT</name>
<accession>A0A2U2B4F2</accession>
<keyword evidence="1" id="KW-1133">Transmembrane helix</keyword>
<feature type="chain" id="PRO_5015403322" description="Two component regulator three Y domain-containing protein" evidence="2">
    <location>
        <begin position="22"/>
        <end position="893"/>
    </location>
</feature>
<gene>
    <name evidence="4" type="ORF">DDZ16_18455</name>
</gene>